<name>A0ABR1AX25_POLSC</name>
<evidence type="ECO:0000256" key="1">
    <source>
        <dbReference type="SAM" id="MobiDB-lite"/>
    </source>
</evidence>
<feature type="region of interest" description="Disordered" evidence="1">
    <location>
        <begin position="49"/>
        <end position="139"/>
    </location>
</feature>
<keyword evidence="3" id="KW-1185">Reference proteome</keyword>
<protein>
    <submittedName>
        <fullName evidence="2">Uncharacterized protein</fullName>
    </submittedName>
</protein>
<feature type="compositionally biased region" description="Basic and acidic residues" evidence="1">
    <location>
        <begin position="78"/>
        <end position="110"/>
    </location>
</feature>
<evidence type="ECO:0000313" key="2">
    <source>
        <dbReference type="EMBL" id="KAK6630717.1"/>
    </source>
</evidence>
<evidence type="ECO:0000313" key="3">
    <source>
        <dbReference type="Proteomes" id="UP001359485"/>
    </source>
</evidence>
<sequence length="139" mass="15851">MNSDQVVRFQVKTPGKNSVFFERNPPRSESNNHRRLTNVTFVPGSKQTIMTSSSRDRYGIPGIQRPNMREGTPWSKDGCVEYHSKVSWKEDSKEGERKTKKGGDEVDRKRTPGMPPPPQHGKEREAGGNVFNYHLINHS</sequence>
<gene>
    <name evidence="2" type="ORF">RUM44_002886</name>
</gene>
<dbReference type="Proteomes" id="UP001359485">
    <property type="component" value="Unassembled WGS sequence"/>
</dbReference>
<organism evidence="2 3">
    <name type="scientific">Polyplax serrata</name>
    <name type="common">Common mouse louse</name>
    <dbReference type="NCBI Taxonomy" id="468196"/>
    <lineage>
        <taxon>Eukaryota</taxon>
        <taxon>Metazoa</taxon>
        <taxon>Ecdysozoa</taxon>
        <taxon>Arthropoda</taxon>
        <taxon>Hexapoda</taxon>
        <taxon>Insecta</taxon>
        <taxon>Pterygota</taxon>
        <taxon>Neoptera</taxon>
        <taxon>Paraneoptera</taxon>
        <taxon>Psocodea</taxon>
        <taxon>Troctomorpha</taxon>
        <taxon>Phthiraptera</taxon>
        <taxon>Anoplura</taxon>
        <taxon>Polyplacidae</taxon>
        <taxon>Polyplax</taxon>
    </lineage>
</organism>
<accession>A0ABR1AX25</accession>
<dbReference type="EMBL" id="JAWJWF010000007">
    <property type="protein sequence ID" value="KAK6630717.1"/>
    <property type="molecule type" value="Genomic_DNA"/>
</dbReference>
<reference evidence="2 3" key="1">
    <citation type="submission" date="2023-09" db="EMBL/GenBank/DDBJ databases">
        <title>Genomes of two closely related lineages of the louse Polyplax serrata with different host specificities.</title>
        <authorList>
            <person name="Martinu J."/>
            <person name="Tarabai H."/>
            <person name="Stefka J."/>
            <person name="Hypsa V."/>
        </authorList>
    </citation>
    <scope>NUCLEOTIDE SEQUENCE [LARGE SCALE GENOMIC DNA]</scope>
    <source>
        <strain evidence="2">98ZLc_SE</strain>
    </source>
</reference>
<comment type="caution">
    <text evidence="2">The sequence shown here is derived from an EMBL/GenBank/DDBJ whole genome shotgun (WGS) entry which is preliminary data.</text>
</comment>
<proteinExistence type="predicted"/>